<comment type="function">
    <text evidence="1 10">Transaldolase is important for the balance of metabolites in the pentose-phosphate pathway.</text>
</comment>
<dbReference type="CDD" id="cd00955">
    <property type="entry name" value="Transaldolase_like"/>
    <property type="match status" value="1"/>
</dbReference>
<dbReference type="SUPFAM" id="SSF51569">
    <property type="entry name" value="Aldolase"/>
    <property type="match status" value="1"/>
</dbReference>
<dbReference type="NCBIfam" id="NF002881">
    <property type="entry name" value="PRK03343.1"/>
    <property type="match status" value="1"/>
</dbReference>
<protein>
    <recommendedName>
        <fullName evidence="5 10">Transaldolase</fullName>
        <ecNumber evidence="5 10">2.2.1.2</ecNumber>
    </recommendedName>
</protein>
<dbReference type="Gene3D" id="3.20.20.70">
    <property type="entry name" value="Aldolase class I"/>
    <property type="match status" value="1"/>
</dbReference>
<dbReference type="Pfam" id="PF00923">
    <property type="entry name" value="TAL_FSA"/>
    <property type="match status" value="1"/>
</dbReference>
<gene>
    <name evidence="10" type="primary">tal</name>
    <name evidence="11" type="ORF">SCD_n00711</name>
</gene>
<dbReference type="EMBL" id="AP013066">
    <property type="protein sequence ID" value="BAN34553.1"/>
    <property type="molecule type" value="Genomic_DNA"/>
</dbReference>
<evidence type="ECO:0000313" key="12">
    <source>
        <dbReference type="Proteomes" id="UP000015559"/>
    </source>
</evidence>
<dbReference type="InterPro" id="IPR001585">
    <property type="entry name" value="TAL/FSA"/>
</dbReference>
<dbReference type="KEGG" id="sdr:SCD_n00711"/>
<feature type="active site" description="Schiff-base intermediate with substrate" evidence="10">
    <location>
        <position position="139"/>
    </location>
</feature>
<keyword evidence="8 10" id="KW-0570">Pentose shunt</keyword>
<dbReference type="PIRSF" id="PIRSF036915">
    <property type="entry name" value="Trnald_Bac_Plnt"/>
    <property type="match status" value="1"/>
</dbReference>
<dbReference type="Proteomes" id="UP000015559">
    <property type="component" value="Chromosome"/>
</dbReference>
<accession>S6ABC3</accession>
<dbReference type="InterPro" id="IPR013785">
    <property type="entry name" value="Aldolase_TIM"/>
</dbReference>
<dbReference type="PANTHER" id="PTHR10683">
    <property type="entry name" value="TRANSALDOLASE"/>
    <property type="match status" value="1"/>
</dbReference>
<dbReference type="PANTHER" id="PTHR10683:SF31">
    <property type="entry name" value="TRANSALDOLASE"/>
    <property type="match status" value="1"/>
</dbReference>
<dbReference type="AlphaFoldDB" id="S6ABC3"/>
<comment type="pathway">
    <text evidence="3 10">Carbohydrate degradation; pentose phosphate pathway; D-glyceraldehyde 3-phosphate and beta-D-fructose 6-phosphate from D-ribose 5-phosphate and D-xylulose 5-phosphate (non-oxidative stage): step 2/3.</text>
</comment>
<comment type="similarity">
    <text evidence="4 10">Belongs to the transaldolase family. Type 2 subfamily.</text>
</comment>
<dbReference type="STRING" id="1163617.SCD_n00711"/>
<evidence type="ECO:0000256" key="1">
    <source>
        <dbReference type="ARBA" id="ARBA00003518"/>
    </source>
</evidence>
<keyword evidence="7 10" id="KW-0808">Transferase</keyword>
<evidence type="ECO:0000256" key="10">
    <source>
        <dbReference type="HAMAP-Rule" id="MF_00493"/>
    </source>
</evidence>
<evidence type="ECO:0000256" key="8">
    <source>
        <dbReference type="ARBA" id="ARBA00023126"/>
    </source>
</evidence>
<evidence type="ECO:0000313" key="11">
    <source>
        <dbReference type="EMBL" id="BAN34553.1"/>
    </source>
</evidence>
<dbReference type="RefSeq" id="WP_009206497.1">
    <property type="nucleotide sequence ID" value="NC_022357.1"/>
</dbReference>
<keyword evidence="12" id="KW-1185">Reference proteome</keyword>
<keyword evidence="6 10" id="KW-0963">Cytoplasm</keyword>
<dbReference type="InterPro" id="IPR004732">
    <property type="entry name" value="Transaldolase_2"/>
</dbReference>
<evidence type="ECO:0000256" key="7">
    <source>
        <dbReference type="ARBA" id="ARBA00022679"/>
    </source>
</evidence>
<dbReference type="eggNOG" id="COG0176">
    <property type="taxonomic scope" value="Bacteria"/>
</dbReference>
<name>S6ABC3_SULDS</name>
<evidence type="ECO:0000256" key="4">
    <source>
        <dbReference type="ARBA" id="ARBA00008426"/>
    </source>
</evidence>
<proteinExistence type="inferred from homology"/>
<sequence length="367" mass="39156">MKSTQQLHDLGQSLWLDNITRGLLTSGTLERYIRDLSITGLTSNPTIFDQAIRNTDFYDAAIRQKALAGKSGEALFFELALEDLTQAADLFRPVHNATGGVDGWVSLEVSPLLADDTEGTIQAAVQLHAQAQRPNLFIKIPGTDAGIAAIEETIFAGVPVNVTLLFSREHYIAAAEAYMRGIERRIAAGLDAEVASVASVFVSRWDVAIKDKVPDALRNRLGIAIGMRTYKAYRDLLAAPRWQKLAGAGALPQRLLWASTGSKDPAAPDTLYLGALAAPDTINTIPEKTLLAFVEHGEVKGALPPDGGDAEALLAEFARAGVDNAALAAILQREGAQSFAKSWNDLMDCITSKSAALAQARPGGGKP</sequence>
<evidence type="ECO:0000256" key="5">
    <source>
        <dbReference type="ARBA" id="ARBA00013151"/>
    </source>
</evidence>
<dbReference type="HAMAP" id="MF_00493">
    <property type="entry name" value="Transaldolase_2"/>
    <property type="match status" value="1"/>
</dbReference>
<dbReference type="GO" id="GO:0006098">
    <property type="term" value="P:pentose-phosphate shunt"/>
    <property type="evidence" value="ECO:0007669"/>
    <property type="project" value="UniProtKB-UniRule"/>
</dbReference>
<dbReference type="GO" id="GO:0005737">
    <property type="term" value="C:cytoplasm"/>
    <property type="evidence" value="ECO:0007669"/>
    <property type="project" value="UniProtKB-SubCell"/>
</dbReference>
<organism evidence="11 12">
    <name type="scientific">Sulfuricella denitrificans (strain DSM 22764 / NBRC 105220 / skB26)</name>
    <dbReference type="NCBI Taxonomy" id="1163617"/>
    <lineage>
        <taxon>Bacteria</taxon>
        <taxon>Pseudomonadati</taxon>
        <taxon>Pseudomonadota</taxon>
        <taxon>Betaproteobacteria</taxon>
        <taxon>Nitrosomonadales</taxon>
        <taxon>Sulfuricellaceae</taxon>
        <taxon>Sulfuricella</taxon>
    </lineage>
</organism>
<dbReference type="UniPathway" id="UPA00115">
    <property type="reaction ID" value="UER00414"/>
</dbReference>
<evidence type="ECO:0000256" key="3">
    <source>
        <dbReference type="ARBA" id="ARBA00004857"/>
    </source>
</evidence>
<evidence type="ECO:0000256" key="9">
    <source>
        <dbReference type="ARBA" id="ARBA00023270"/>
    </source>
</evidence>
<dbReference type="HOGENOM" id="CLU_050771_1_0_4"/>
<comment type="catalytic activity">
    <reaction evidence="10">
        <text>D-sedoheptulose 7-phosphate + D-glyceraldehyde 3-phosphate = D-erythrose 4-phosphate + beta-D-fructose 6-phosphate</text>
        <dbReference type="Rhea" id="RHEA:17053"/>
        <dbReference type="ChEBI" id="CHEBI:16897"/>
        <dbReference type="ChEBI" id="CHEBI:57483"/>
        <dbReference type="ChEBI" id="CHEBI:57634"/>
        <dbReference type="ChEBI" id="CHEBI:59776"/>
        <dbReference type="EC" id="2.2.1.2"/>
    </reaction>
</comment>
<evidence type="ECO:0000256" key="2">
    <source>
        <dbReference type="ARBA" id="ARBA00004496"/>
    </source>
</evidence>
<dbReference type="OrthoDB" id="9809101at2"/>
<evidence type="ECO:0000256" key="6">
    <source>
        <dbReference type="ARBA" id="ARBA00022490"/>
    </source>
</evidence>
<dbReference type="GO" id="GO:0005975">
    <property type="term" value="P:carbohydrate metabolic process"/>
    <property type="evidence" value="ECO:0007669"/>
    <property type="project" value="InterPro"/>
</dbReference>
<reference evidence="11 12" key="1">
    <citation type="journal article" date="2012" name="Appl. Environ. Microbiol.">
        <title>Draft genome sequence of a psychrotolerant sulfur-oxidizing bacterium, Sulfuricella denitrificans skB26, and proteomic insights into cold adaptation.</title>
        <authorList>
            <person name="Watanabe T."/>
            <person name="Kojima H."/>
            <person name="Fukui M."/>
        </authorList>
    </citation>
    <scope>NUCLEOTIDE SEQUENCE [LARGE SCALE GENOMIC DNA]</scope>
    <source>
        <strain evidence="12">skB26</strain>
    </source>
</reference>
<comment type="subcellular location">
    <subcellularLocation>
        <location evidence="2 10">Cytoplasm</location>
    </subcellularLocation>
</comment>
<dbReference type="NCBIfam" id="TIGR00876">
    <property type="entry name" value="tal_mycobact"/>
    <property type="match status" value="1"/>
</dbReference>
<dbReference type="EC" id="2.2.1.2" evidence="5 10"/>
<keyword evidence="9 10" id="KW-0704">Schiff base</keyword>
<dbReference type="GO" id="GO:0004801">
    <property type="term" value="F:transaldolase activity"/>
    <property type="evidence" value="ECO:0007669"/>
    <property type="project" value="UniProtKB-UniRule"/>
</dbReference>